<evidence type="ECO:0000313" key="3">
    <source>
        <dbReference type="Proteomes" id="UP000238362"/>
    </source>
</evidence>
<keyword evidence="1" id="KW-1277">Toxin-antitoxin system</keyword>
<dbReference type="RefSeq" id="WP_106181553.1">
    <property type="nucleotide sequence ID" value="NZ_PVNH01000012.1"/>
</dbReference>
<accession>A0A2T0LMD1</accession>
<dbReference type="Pfam" id="PF05016">
    <property type="entry name" value="ParE_toxin"/>
    <property type="match status" value="1"/>
</dbReference>
<dbReference type="EMBL" id="PVNH01000012">
    <property type="protein sequence ID" value="PRX44237.1"/>
    <property type="molecule type" value="Genomic_DNA"/>
</dbReference>
<dbReference type="SUPFAM" id="SSF143011">
    <property type="entry name" value="RelE-like"/>
    <property type="match status" value="1"/>
</dbReference>
<evidence type="ECO:0000256" key="1">
    <source>
        <dbReference type="ARBA" id="ARBA00022649"/>
    </source>
</evidence>
<dbReference type="InterPro" id="IPR007712">
    <property type="entry name" value="RelE/ParE_toxin"/>
</dbReference>
<gene>
    <name evidence="2" type="ORF">B0I33_112115</name>
</gene>
<dbReference type="Gene3D" id="3.30.2310.20">
    <property type="entry name" value="RelE-like"/>
    <property type="match status" value="1"/>
</dbReference>
<evidence type="ECO:0000313" key="2">
    <source>
        <dbReference type="EMBL" id="PRX44237.1"/>
    </source>
</evidence>
<name>A0A2T0LMD1_9PSEU</name>
<protein>
    <submittedName>
        <fullName evidence="2">mRNA interferase RelE/StbE</fullName>
    </submittedName>
</protein>
<dbReference type="OrthoDB" id="3692655at2"/>
<proteinExistence type="predicted"/>
<reference evidence="2 3" key="1">
    <citation type="submission" date="2018-03" db="EMBL/GenBank/DDBJ databases">
        <title>Genomic Encyclopedia of Type Strains, Phase III (KMG-III): the genomes of soil and plant-associated and newly described type strains.</title>
        <authorList>
            <person name="Whitman W."/>
        </authorList>
    </citation>
    <scope>NUCLEOTIDE SEQUENCE [LARGE SCALE GENOMIC DNA]</scope>
    <source>
        <strain evidence="2 3">CGMCC 4.7125</strain>
    </source>
</reference>
<organism evidence="2 3">
    <name type="scientific">Prauserella shujinwangii</name>
    <dbReference type="NCBI Taxonomy" id="1453103"/>
    <lineage>
        <taxon>Bacteria</taxon>
        <taxon>Bacillati</taxon>
        <taxon>Actinomycetota</taxon>
        <taxon>Actinomycetes</taxon>
        <taxon>Pseudonocardiales</taxon>
        <taxon>Pseudonocardiaceae</taxon>
        <taxon>Prauserella</taxon>
    </lineage>
</organism>
<keyword evidence="3" id="KW-1185">Reference proteome</keyword>
<dbReference type="InterPro" id="IPR035093">
    <property type="entry name" value="RelE/ParE_toxin_dom_sf"/>
</dbReference>
<comment type="caution">
    <text evidence="2">The sequence shown here is derived from an EMBL/GenBank/DDBJ whole genome shotgun (WGS) entry which is preliminary data.</text>
</comment>
<sequence length="129" mass="14376">MARVQLTDDAREDLRDLDGSARVVVLKALRKLEHEPEKRGEPLGSRPGGDLTTFRKLVVGNRAFRIVYRVEADGTAVVVWVIGPRADAECYNLAVARLRMHGDRELARLARMLLDAAFAQEDRPGPVSE</sequence>
<dbReference type="Proteomes" id="UP000238362">
    <property type="component" value="Unassembled WGS sequence"/>
</dbReference>
<dbReference type="AlphaFoldDB" id="A0A2T0LMD1"/>